<keyword evidence="5" id="KW-0762">Sugar transport</keyword>
<comment type="subcellular location">
    <subcellularLocation>
        <location evidence="1">Apical cell membrane</location>
        <topology evidence="1">Multi-pass membrane protein</topology>
    </subcellularLocation>
</comment>
<gene>
    <name evidence="15" type="ORF">MONAX_5E026884</name>
</gene>
<sequence length="240" mass="25481">MTWWPIGASLFASSEGSGLFVGLAGSGAAGGLAVAGFEWNATYVLLALAWIFVPIYISSEIVTLPEYIQKRFGGQRIRMYLSVLSLLLSVFTKISEGLDLGIFSGTSSKVSQDFPLEGAQSLHGPGRFCYCTQETSCFPPRLLEAADVTAETHTVPRVKITATRQSSDPAMKRGVSSHIKARLRNQRGSCLDEAEGEAEARLIAGLGLGGDSGCPAPGFGVKLFEVHAFYGPSEVLTTPG</sequence>
<evidence type="ECO:0000256" key="11">
    <source>
        <dbReference type="ARBA" id="ARBA00023180"/>
    </source>
</evidence>
<dbReference type="GO" id="GO:0016324">
    <property type="term" value="C:apical plasma membrane"/>
    <property type="evidence" value="ECO:0007669"/>
    <property type="project" value="UniProtKB-SubCell"/>
</dbReference>
<evidence type="ECO:0000313" key="15">
    <source>
        <dbReference type="EMBL" id="VTJ86321.1"/>
    </source>
</evidence>
<evidence type="ECO:0000313" key="16">
    <source>
        <dbReference type="Proteomes" id="UP000335636"/>
    </source>
</evidence>
<dbReference type="PANTHER" id="PTHR11819:SF128">
    <property type="entry name" value="SODIUM_MANNOSE COTRANSPORTER SLC5A10"/>
    <property type="match status" value="1"/>
</dbReference>
<feature type="transmembrane region" description="Helical" evidence="14">
    <location>
        <begin position="43"/>
        <end position="65"/>
    </location>
</feature>
<keyword evidence="11" id="KW-0325">Glycoprotein</keyword>
<keyword evidence="3" id="KW-0813">Transport</keyword>
<accession>A0A5E4CZ85</accession>
<keyword evidence="8" id="KW-0915">Sodium</keyword>
<dbReference type="Gene3D" id="1.20.1730.10">
    <property type="entry name" value="Sodium/glucose cotransporter"/>
    <property type="match status" value="1"/>
</dbReference>
<evidence type="ECO:0000256" key="6">
    <source>
        <dbReference type="ARBA" id="ARBA00022692"/>
    </source>
</evidence>
<dbReference type="PANTHER" id="PTHR11819">
    <property type="entry name" value="SOLUTE CARRIER FAMILY 5"/>
    <property type="match status" value="1"/>
</dbReference>
<dbReference type="EMBL" id="CABDUW010002324">
    <property type="protein sequence ID" value="VTJ86321.1"/>
    <property type="molecule type" value="Genomic_DNA"/>
</dbReference>
<keyword evidence="6 14" id="KW-0812">Transmembrane</keyword>
<dbReference type="InterPro" id="IPR001734">
    <property type="entry name" value="Na/solute_symporter"/>
</dbReference>
<evidence type="ECO:0000256" key="14">
    <source>
        <dbReference type="SAM" id="Phobius"/>
    </source>
</evidence>
<comment type="similarity">
    <text evidence="2 13">Belongs to the sodium:solute symporter (SSF) (TC 2.A.21) family.</text>
</comment>
<dbReference type="AlphaFoldDB" id="A0A5E4CZ85"/>
<keyword evidence="4" id="KW-1003">Cell membrane</keyword>
<dbReference type="GO" id="GO:0005412">
    <property type="term" value="F:D-glucose:sodium symporter activity"/>
    <property type="evidence" value="ECO:0007669"/>
    <property type="project" value="TreeGrafter"/>
</dbReference>
<evidence type="ECO:0000256" key="4">
    <source>
        <dbReference type="ARBA" id="ARBA00022475"/>
    </source>
</evidence>
<evidence type="ECO:0000256" key="2">
    <source>
        <dbReference type="ARBA" id="ARBA00006434"/>
    </source>
</evidence>
<dbReference type="InterPro" id="IPR038377">
    <property type="entry name" value="Na/Glc_symporter_sf"/>
</dbReference>
<reference evidence="15" key="1">
    <citation type="submission" date="2019-04" db="EMBL/GenBank/DDBJ databases">
        <authorList>
            <person name="Alioto T."/>
            <person name="Alioto T."/>
        </authorList>
    </citation>
    <scope>NUCLEOTIDE SEQUENCE [LARGE SCALE GENOMIC DNA]</scope>
</reference>
<dbReference type="Proteomes" id="UP000335636">
    <property type="component" value="Unassembled WGS sequence"/>
</dbReference>
<keyword evidence="7 14" id="KW-1133">Transmembrane helix</keyword>
<evidence type="ECO:0000256" key="9">
    <source>
        <dbReference type="ARBA" id="ARBA00023065"/>
    </source>
</evidence>
<evidence type="ECO:0000256" key="1">
    <source>
        <dbReference type="ARBA" id="ARBA00004424"/>
    </source>
</evidence>
<organism evidence="15 16">
    <name type="scientific">Marmota monax</name>
    <name type="common">Woodchuck</name>
    <dbReference type="NCBI Taxonomy" id="9995"/>
    <lineage>
        <taxon>Eukaryota</taxon>
        <taxon>Metazoa</taxon>
        <taxon>Chordata</taxon>
        <taxon>Craniata</taxon>
        <taxon>Vertebrata</taxon>
        <taxon>Euteleostomi</taxon>
        <taxon>Mammalia</taxon>
        <taxon>Eutheria</taxon>
        <taxon>Euarchontoglires</taxon>
        <taxon>Glires</taxon>
        <taxon>Rodentia</taxon>
        <taxon>Sciuromorpha</taxon>
        <taxon>Sciuridae</taxon>
        <taxon>Xerinae</taxon>
        <taxon>Marmotini</taxon>
        <taxon>Marmota</taxon>
    </lineage>
</organism>
<keyword evidence="16" id="KW-1185">Reference proteome</keyword>
<dbReference type="Pfam" id="PF00474">
    <property type="entry name" value="SSF"/>
    <property type="match status" value="1"/>
</dbReference>
<proteinExistence type="inferred from homology"/>
<comment type="caution">
    <text evidence="15">The sequence shown here is derived from an EMBL/GenBank/DDBJ whole genome shotgun (WGS) entry which is preliminary data.</text>
</comment>
<evidence type="ECO:0000256" key="5">
    <source>
        <dbReference type="ARBA" id="ARBA00022597"/>
    </source>
</evidence>
<keyword evidence="10 14" id="KW-0472">Membrane</keyword>
<evidence type="ECO:0000256" key="12">
    <source>
        <dbReference type="ARBA" id="ARBA00023201"/>
    </source>
</evidence>
<dbReference type="PROSITE" id="PS50283">
    <property type="entry name" value="NA_SOLUT_SYMP_3"/>
    <property type="match status" value="1"/>
</dbReference>
<feature type="transmembrane region" description="Helical" evidence="14">
    <location>
        <begin position="18"/>
        <end position="37"/>
    </location>
</feature>
<evidence type="ECO:0000256" key="3">
    <source>
        <dbReference type="ARBA" id="ARBA00022448"/>
    </source>
</evidence>
<evidence type="ECO:0000256" key="8">
    <source>
        <dbReference type="ARBA" id="ARBA00023053"/>
    </source>
</evidence>
<keyword evidence="12" id="KW-0739">Sodium transport</keyword>
<keyword evidence="9" id="KW-0406">Ion transport</keyword>
<evidence type="ECO:0000256" key="10">
    <source>
        <dbReference type="ARBA" id="ARBA00023136"/>
    </source>
</evidence>
<protein>
    <submittedName>
        <fullName evidence="15">Uncharacterized protein</fullName>
    </submittedName>
</protein>
<evidence type="ECO:0000256" key="7">
    <source>
        <dbReference type="ARBA" id="ARBA00022989"/>
    </source>
</evidence>
<evidence type="ECO:0000256" key="13">
    <source>
        <dbReference type="RuleBase" id="RU362091"/>
    </source>
</evidence>
<name>A0A5E4CZ85_MARMO</name>